<dbReference type="Proteomes" id="UP000244930">
    <property type="component" value="Chromosome"/>
</dbReference>
<protein>
    <submittedName>
        <fullName evidence="1">Uncharacterized protein</fullName>
    </submittedName>
</protein>
<gene>
    <name evidence="1" type="ORF">CEW83_16935</name>
</gene>
<proteinExistence type="predicted"/>
<dbReference type="RefSeq" id="WP_108950389.1">
    <property type="nucleotide sequence ID" value="NZ_CP022187.1"/>
</dbReference>
<organism evidence="1 2">
    <name type="scientific">Parazoarcus communis</name>
    <dbReference type="NCBI Taxonomy" id="41977"/>
    <lineage>
        <taxon>Bacteria</taxon>
        <taxon>Pseudomonadati</taxon>
        <taxon>Pseudomonadota</taxon>
        <taxon>Betaproteobacteria</taxon>
        <taxon>Rhodocyclales</taxon>
        <taxon>Zoogloeaceae</taxon>
        <taxon>Parazoarcus</taxon>
    </lineage>
</organism>
<reference evidence="1 2" key="1">
    <citation type="submission" date="2017-06" db="EMBL/GenBank/DDBJ databases">
        <title>Azoarcus.</title>
        <authorList>
            <person name="Woo J.-H."/>
            <person name="Kim H.-S."/>
        </authorList>
    </citation>
    <scope>NUCLEOTIDE SEQUENCE [LARGE SCALE GENOMIC DNA]</scope>
    <source>
        <strain evidence="1 2">TSPY31</strain>
    </source>
</reference>
<dbReference type="AlphaFoldDB" id="A0A2U8GTF6"/>
<name>A0A2U8GTF6_9RHOO</name>
<dbReference type="KEGG" id="acom:CEW83_16935"/>
<evidence type="ECO:0000313" key="1">
    <source>
        <dbReference type="EMBL" id="AWI76690.1"/>
    </source>
</evidence>
<dbReference type="EMBL" id="CP022187">
    <property type="protein sequence ID" value="AWI76690.1"/>
    <property type="molecule type" value="Genomic_DNA"/>
</dbReference>
<evidence type="ECO:0000313" key="2">
    <source>
        <dbReference type="Proteomes" id="UP000244930"/>
    </source>
</evidence>
<accession>A0A2U8GTF6</accession>
<keyword evidence="2" id="KW-1185">Reference proteome</keyword>
<sequence length="409" mass="44620">MSEGVSSEAEKQAPELWQFVPLSAYAQPEQAAGSAAAAAWSSFLRLFQSANHDDAAPVKKEDELRSLPEMQLEHLVGRIDWREASNALDATLSGEAEGAISGVQVLVGQPHCGHAEIVADWAARHHAQIIEPPSCEALLANDGRWQVTWPADGQPWALTGLERFFQRTANGLALARSLLEDMVSGRAGPGLAGCDSWAWAFLQRVSSLPLPAALTLQAFDGPRLSRLLAQLVDAEGERRLRFRNARSGRDMLTVPCEDDNAASDEVEQLAAHCRGNVGTARRYWRQRLRAVPDPAAELGDAKSSAPEKKGDPEAEVVWVSAAQPELSLPLEANEDVALVLHALLLHNGLSDAVLPAVLPLPRHHCIAIVLRLQRLTLVEQCEGRWRVSALGYELVRGWLRGRGFLIDDF</sequence>